<feature type="region of interest" description="Disordered" evidence="1">
    <location>
        <begin position="1"/>
        <end position="20"/>
    </location>
</feature>
<dbReference type="EMBL" id="JADBEG010000001">
    <property type="protein sequence ID" value="MBE1499115.1"/>
    <property type="molecule type" value="Genomic_DNA"/>
</dbReference>
<evidence type="ECO:0000256" key="1">
    <source>
        <dbReference type="SAM" id="MobiDB-lite"/>
    </source>
</evidence>
<comment type="caution">
    <text evidence="2">The sequence shown here is derived from an EMBL/GenBank/DDBJ whole genome shotgun (WGS) entry which is preliminary data.</text>
</comment>
<evidence type="ECO:0000313" key="2">
    <source>
        <dbReference type="EMBL" id="MBE1499115.1"/>
    </source>
</evidence>
<keyword evidence="3" id="KW-1185">Reference proteome</keyword>
<reference evidence="2 3" key="1">
    <citation type="submission" date="2020-10" db="EMBL/GenBank/DDBJ databases">
        <title>Sequencing the genomes of 1000 actinobacteria strains.</title>
        <authorList>
            <person name="Klenk H.-P."/>
        </authorList>
    </citation>
    <scope>NUCLEOTIDE SEQUENCE [LARGE SCALE GENOMIC DNA]</scope>
    <source>
        <strain evidence="2 3">DSM 44653</strain>
    </source>
</reference>
<dbReference type="Proteomes" id="UP000631670">
    <property type="component" value="Unassembled WGS sequence"/>
</dbReference>
<protein>
    <submittedName>
        <fullName evidence="2">Uncharacterized protein</fullName>
    </submittedName>
</protein>
<name>A0ABR9I7F7_9PSEU</name>
<organism evidence="2 3">
    <name type="scientific">Amycolatopsis lexingtonensis</name>
    <dbReference type="NCBI Taxonomy" id="218822"/>
    <lineage>
        <taxon>Bacteria</taxon>
        <taxon>Bacillati</taxon>
        <taxon>Actinomycetota</taxon>
        <taxon>Actinomycetes</taxon>
        <taxon>Pseudonocardiales</taxon>
        <taxon>Pseudonocardiaceae</taxon>
        <taxon>Amycolatopsis</taxon>
    </lineage>
</organism>
<evidence type="ECO:0000313" key="3">
    <source>
        <dbReference type="Proteomes" id="UP000631670"/>
    </source>
</evidence>
<proteinExistence type="predicted"/>
<sequence length="120" mass="12820">MNESFTASDDRVPAKSGRCGPQRCASVLNDSFRTSEDLNESFKTWGERVTVGGVAWPRDFAEALASDDVNESFMASAQPRRSVMPPLRVAGKVANDSFGTAEVANESFATSGYVSAAAFT</sequence>
<gene>
    <name evidence="2" type="ORF">H4696_006215</name>
</gene>
<accession>A0ABR9I7F7</accession>